<dbReference type="InterPro" id="IPR013149">
    <property type="entry name" value="ADH-like_C"/>
</dbReference>
<dbReference type="SUPFAM" id="SSF51735">
    <property type="entry name" value="NAD(P)-binding Rossmann-fold domains"/>
    <property type="match status" value="1"/>
</dbReference>
<evidence type="ECO:0000256" key="6">
    <source>
        <dbReference type="RuleBase" id="RU361277"/>
    </source>
</evidence>
<evidence type="ECO:0000256" key="3">
    <source>
        <dbReference type="ARBA" id="ARBA00022833"/>
    </source>
</evidence>
<dbReference type="GO" id="GO:0051903">
    <property type="term" value="F:S-(hydroxymethyl)glutathione dehydrogenase [NAD(P)+] activity"/>
    <property type="evidence" value="ECO:0007669"/>
    <property type="project" value="TreeGrafter"/>
</dbReference>
<dbReference type="EMBL" id="BNCK01000001">
    <property type="protein sequence ID" value="GHF80528.1"/>
    <property type="molecule type" value="Genomic_DNA"/>
</dbReference>
<organism evidence="9 10">
    <name type="scientific">Thalassotalea marina</name>
    <dbReference type="NCBI Taxonomy" id="1673741"/>
    <lineage>
        <taxon>Bacteria</taxon>
        <taxon>Pseudomonadati</taxon>
        <taxon>Pseudomonadota</taxon>
        <taxon>Gammaproteobacteria</taxon>
        <taxon>Alteromonadales</taxon>
        <taxon>Colwelliaceae</taxon>
        <taxon>Thalassotalea</taxon>
    </lineage>
</organism>
<keyword evidence="4" id="KW-0560">Oxidoreductase</keyword>
<proteinExistence type="inferred from homology"/>
<keyword evidence="2 6" id="KW-0479">Metal-binding</keyword>
<protein>
    <submittedName>
        <fullName evidence="9">S-(Hydroxymethyl)glutathione dehydrogenase</fullName>
    </submittedName>
</protein>
<comment type="similarity">
    <text evidence="6">Belongs to the zinc-containing alcohol dehydrogenase family.</text>
</comment>
<dbReference type="FunFam" id="3.40.50.720:FF:000003">
    <property type="entry name" value="S-(hydroxymethyl)glutathione dehydrogenase"/>
    <property type="match status" value="1"/>
</dbReference>
<dbReference type="Proteomes" id="UP000623842">
    <property type="component" value="Unassembled WGS sequence"/>
</dbReference>
<dbReference type="PANTHER" id="PTHR43880">
    <property type="entry name" value="ALCOHOL DEHYDROGENASE"/>
    <property type="match status" value="1"/>
</dbReference>
<dbReference type="InterPro" id="IPR002328">
    <property type="entry name" value="ADH_Zn_CS"/>
</dbReference>
<dbReference type="GO" id="GO:0008270">
    <property type="term" value="F:zinc ion binding"/>
    <property type="evidence" value="ECO:0007669"/>
    <property type="project" value="InterPro"/>
</dbReference>
<keyword evidence="5" id="KW-0520">NAD</keyword>
<sequence>MKAAVLFELNKPLRIIDIPNLPNLKTGQVKVEMIYSGLCHSQVMEATGGRGEDKYLPHMLGHEGVGIVREVGEGVTKVTSGDVVILGWIRGEGKEAPGGLYDYQGQTINSGGVTTFSEFTIAAENRLVKVPKNLPLDIAVLMGCALPTGAGIVLNELNPEQDKTFAVFGLGGIGLSALIALQLYKPKKIIALDIENEKLALAKELGATDIVNLKEQNPVDAINALVEGGVDYSIEASGKTDVIEQAFLSVRDRGGLCVFASHPPEGELIKIDPLTMHRGKNIRGSWGGGSLPDRDIPKLSDLYFKHRLPLEKILSARYPLVEINQALGDLAERKINRALIDINPSLVKEVSAE</sequence>
<dbReference type="InterPro" id="IPR011032">
    <property type="entry name" value="GroES-like_sf"/>
</dbReference>
<gene>
    <name evidence="9" type="primary">adhC</name>
    <name evidence="9" type="ORF">GCM10017161_04780</name>
</gene>
<dbReference type="Pfam" id="PF08240">
    <property type="entry name" value="ADH_N"/>
    <property type="match status" value="1"/>
</dbReference>
<reference evidence="9" key="1">
    <citation type="journal article" date="2014" name="Int. J. Syst. Evol. Microbiol.">
        <title>Complete genome sequence of Corynebacterium casei LMG S-19264T (=DSM 44701T), isolated from a smear-ripened cheese.</title>
        <authorList>
            <consortium name="US DOE Joint Genome Institute (JGI-PGF)"/>
            <person name="Walter F."/>
            <person name="Albersmeier A."/>
            <person name="Kalinowski J."/>
            <person name="Ruckert C."/>
        </authorList>
    </citation>
    <scope>NUCLEOTIDE SEQUENCE</scope>
    <source>
        <strain evidence="9">KCTC 42731</strain>
    </source>
</reference>
<dbReference type="PROSITE" id="PS00059">
    <property type="entry name" value="ADH_ZINC"/>
    <property type="match status" value="1"/>
</dbReference>
<name>A0A919BCY8_9GAMM</name>
<evidence type="ECO:0000259" key="8">
    <source>
        <dbReference type="Pfam" id="PF08240"/>
    </source>
</evidence>
<evidence type="ECO:0000313" key="9">
    <source>
        <dbReference type="EMBL" id="GHF80528.1"/>
    </source>
</evidence>
<dbReference type="InterPro" id="IPR036291">
    <property type="entry name" value="NAD(P)-bd_dom_sf"/>
</dbReference>
<evidence type="ECO:0000256" key="4">
    <source>
        <dbReference type="ARBA" id="ARBA00023002"/>
    </source>
</evidence>
<evidence type="ECO:0000256" key="2">
    <source>
        <dbReference type="ARBA" id="ARBA00022723"/>
    </source>
</evidence>
<reference evidence="9" key="2">
    <citation type="submission" date="2020-09" db="EMBL/GenBank/DDBJ databases">
        <authorList>
            <person name="Sun Q."/>
            <person name="Kim S."/>
        </authorList>
    </citation>
    <scope>NUCLEOTIDE SEQUENCE</scope>
    <source>
        <strain evidence="9">KCTC 42731</strain>
    </source>
</reference>
<accession>A0A919BCY8</accession>
<feature type="domain" description="Alcohol dehydrogenase-like N-terminal" evidence="8">
    <location>
        <begin position="26"/>
        <end position="132"/>
    </location>
</feature>
<dbReference type="AlphaFoldDB" id="A0A919BCY8"/>
<feature type="domain" description="Alcohol dehydrogenase-like C-terminal" evidence="7">
    <location>
        <begin position="172"/>
        <end position="302"/>
    </location>
</feature>
<evidence type="ECO:0000256" key="5">
    <source>
        <dbReference type="ARBA" id="ARBA00023027"/>
    </source>
</evidence>
<dbReference type="SUPFAM" id="SSF50129">
    <property type="entry name" value="GroES-like"/>
    <property type="match status" value="1"/>
</dbReference>
<dbReference type="PANTHER" id="PTHR43880:SF12">
    <property type="entry name" value="ALCOHOL DEHYDROGENASE CLASS-3"/>
    <property type="match status" value="1"/>
</dbReference>
<keyword evidence="10" id="KW-1185">Reference proteome</keyword>
<keyword evidence="3 6" id="KW-0862">Zinc</keyword>
<dbReference type="Gene3D" id="3.40.50.720">
    <property type="entry name" value="NAD(P)-binding Rossmann-like Domain"/>
    <property type="match status" value="1"/>
</dbReference>
<dbReference type="InterPro" id="IPR013154">
    <property type="entry name" value="ADH-like_N"/>
</dbReference>
<dbReference type="Gene3D" id="3.90.180.10">
    <property type="entry name" value="Medium-chain alcohol dehydrogenases, catalytic domain"/>
    <property type="match status" value="2"/>
</dbReference>
<evidence type="ECO:0000313" key="10">
    <source>
        <dbReference type="Proteomes" id="UP000623842"/>
    </source>
</evidence>
<comment type="cofactor">
    <cofactor evidence="1 6">
        <name>Zn(2+)</name>
        <dbReference type="ChEBI" id="CHEBI:29105"/>
    </cofactor>
</comment>
<comment type="caution">
    <text evidence="9">The sequence shown here is derived from an EMBL/GenBank/DDBJ whole genome shotgun (WGS) entry which is preliminary data.</text>
</comment>
<dbReference type="RefSeq" id="WP_189767107.1">
    <property type="nucleotide sequence ID" value="NZ_BNCK01000001.1"/>
</dbReference>
<dbReference type="GO" id="GO:0005829">
    <property type="term" value="C:cytosol"/>
    <property type="evidence" value="ECO:0007669"/>
    <property type="project" value="TreeGrafter"/>
</dbReference>
<evidence type="ECO:0000256" key="1">
    <source>
        <dbReference type="ARBA" id="ARBA00001947"/>
    </source>
</evidence>
<dbReference type="GO" id="GO:0046294">
    <property type="term" value="P:formaldehyde catabolic process"/>
    <property type="evidence" value="ECO:0007669"/>
    <property type="project" value="TreeGrafter"/>
</dbReference>
<dbReference type="Pfam" id="PF00107">
    <property type="entry name" value="ADH_zinc_N"/>
    <property type="match status" value="1"/>
</dbReference>
<evidence type="ECO:0000259" key="7">
    <source>
        <dbReference type="Pfam" id="PF00107"/>
    </source>
</evidence>